<evidence type="ECO:0000313" key="1">
    <source>
        <dbReference type="EMBL" id="GGC28719.1"/>
    </source>
</evidence>
<dbReference type="Proteomes" id="UP000636010">
    <property type="component" value="Unassembled WGS sequence"/>
</dbReference>
<evidence type="ECO:0000313" key="2">
    <source>
        <dbReference type="Proteomes" id="UP000636010"/>
    </source>
</evidence>
<sequence>MCDDLPKKKSSDVISYQIIKSATSQAANYRAACRARSGAEFLSKMFIVVEEADETSFWLEMRHDSDLIDESKFQKLFKESGGIIENIFKCKKKC</sequence>
<dbReference type="EMBL" id="BMEC01000003">
    <property type="protein sequence ID" value="GGC28719.1"/>
    <property type="molecule type" value="Genomic_DNA"/>
</dbReference>
<dbReference type="InterPro" id="IPR012657">
    <property type="entry name" value="23S_rRNA-intervening_sequence"/>
</dbReference>
<dbReference type="SUPFAM" id="SSF158446">
    <property type="entry name" value="IVS-encoded protein-like"/>
    <property type="match status" value="1"/>
</dbReference>
<dbReference type="Gene3D" id="1.20.1440.60">
    <property type="entry name" value="23S rRNA-intervening sequence"/>
    <property type="match status" value="1"/>
</dbReference>
<dbReference type="NCBIfam" id="TIGR02436">
    <property type="entry name" value="four helix bundle protein"/>
    <property type="match status" value="1"/>
</dbReference>
<comment type="caution">
    <text evidence="1">The sequence shown here is derived from an EMBL/GenBank/DDBJ whole genome shotgun (WGS) entry which is preliminary data.</text>
</comment>
<name>A0ABQ1LTG5_9BACT</name>
<keyword evidence="2" id="KW-1185">Reference proteome</keyword>
<dbReference type="Pfam" id="PF05635">
    <property type="entry name" value="23S_rRNA_IVP"/>
    <property type="match status" value="1"/>
</dbReference>
<dbReference type="PIRSF" id="PIRSF035652">
    <property type="entry name" value="CHP02436"/>
    <property type="match status" value="1"/>
</dbReference>
<accession>A0ABQ1LTG5</accession>
<gene>
    <name evidence="1" type="ORF">GCM10011506_12590</name>
</gene>
<evidence type="ECO:0008006" key="3">
    <source>
        <dbReference type="Google" id="ProtNLM"/>
    </source>
</evidence>
<dbReference type="InterPro" id="IPR036583">
    <property type="entry name" value="23S_rRNA_IVS_sf"/>
</dbReference>
<reference evidence="2" key="1">
    <citation type="journal article" date="2019" name="Int. J. Syst. Evol. Microbiol.">
        <title>The Global Catalogue of Microorganisms (GCM) 10K type strain sequencing project: providing services to taxonomists for standard genome sequencing and annotation.</title>
        <authorList>
            <consortium name="The Broad Institute Genomics Platform"/>
            <consortium name="The Broad Institute Genome Sequencing Center for Infectious Disease"/>
            <person name="Wu L."/>
            <person name="Ma J."/>
        </authorList>
    </citation>
    <scope>NUCLEOTIDE SEQUENCE [LARGE SCALE GENOMIC DNA]</scope>
    <source>
        <strain evidence="2">CGMCC 1.10832</strain>
    </source>
</reference>
<protein>
    <recommendedName>
        <fullName evidence="3">Four helix bundle protein</fullName>
    </recommendedName>
</protein>
<proteinExistence type="predicted"/>
<organism evidence="1 2">
    <name type="scientific">Marivirga lumbricoides</name>
    <dbReference type="NCBI Taxonomy" id="1046115"/>
    <lineage>
        <taxon>Bacteria</taxon>
        <taxon>Pseudomonadati</taxon>
        <taxon>Bacteroidota</taxon>
        <taxon>Cytophagia</taxon>
        <taxon>Cytophagales</taxon>
        <taxon>Marivirgaceae</taxon>
        <taxon>Marivirga</taxon>
    </lineage>
</organism>